<dbReference type="RefSeq" id="WP_104477694.1">
    <property type="nucleotide sequence ID" value="NZ_CP154825.1"/>
</dbReference>
<protein>
    <submittedName>
        <fullName evidence="2">Uncharacterized protein</fullName>
    </submittedName>
</protein>
<keyword evidence="1" id="KW-0812">Transmembrane</keyword>
<feature type="transmembrane region" description="Helical" evidence="1">
    <location>
        <begin position="235"/>
        <end position="264"/>
    </location>
</feature>
<accession>A0A2S6GZN7</accession>
<name>A0A2S6GZN7_9PSEU</name>
<keyword evidence="1" id="KW-0472">Membrane</keyword>
<organism evidence="2 3">
    <name type="scientific">Actinokineospora auranticolor</name>
    <dbReference type="NCBI Taxonomy" id="155976"/>
    <lineage>
        <taxon>Bacteria</taxon>
        <taxon>Bacillati</taxon>
        <taxon>Actinomycetota</taxon>
        <taxon>Actinomycetes</taxon>
        <taxon>Pseudonocardiales</taxon>
        <taxon>Pseudonocardiaceae</taxon>
        <taxon>Actinokineospora</taxon>
    </lineage>
</organism>
<evidence type="ECO:0000256" key="1">
    <source>
        <dbReference type="SAM" id="Phobius"/>
    </source>
</evidence>
<dbReference type="AlphaFoldDB" id="A0A2S6GZN7"/>
<keyword evidence="1" id="KW-1133">Transmembrane helix</keyword>
<comment type="caution">
    <text evidence="2">The sequence shown here is derived from an EMBL/GenBank/DDBJ whole genome shotgun (WGS) entry which is preliminary data.</text>
</comment>
<feature type="transmembrane region" description="Helical" evidence="1">
    <location>
        <begin position="115"/>
        <end position="143"/>
    </location>
</feature>
<evidence type="ECO:0000313" key="3">
    <source>
        <dbReference type="Proteomes" id="UP000239203"/>
    </source>
</evidence>
<reference evidence="2 3" key="1">
    <citation type="submission" date="2018-02" db="EMBL/GenBank/DDBJ databases">
        <title>Genomic Encyclopedia of Archaeal and Bacterial Type Strains, Phase II (KMG-II): from individual species to whole genera.</title>
        <authorList>
            <person name="Goeker M."/>
        </authorList>
    </citation>
    <scope>NUCLEOTIDE SEQUENCE [LARGE SCALE GENOMIC DNA]</scope>
    <source>
        <strain evidence="2 3">YU 961-1</strain>
    </source>
</reference>
<dbReference type="EMBL" id="PTIX01000002">
    <property type="protein sequence ID" value="PPK70620.1"/>
    <property type="molecule type" value="Genomic_DNA"/>
</dbReference>
<keyword evidence="3" id="KW-1185">Reference proteome</keyword>
<feature type="transmembrane region" description="Helical" evidence="1">
    <location>
        <begin position="77"/>
        <end position="103"/>
    </location>
</feature>
<sequence length="630" mass="69057">MGRLVIRGFGFVLVYELVLGNTAVWGADLPKWIRFALPPVWDLDGIWLISPLLFLLSVLAAVVLVDRYAPGTEARRACWLAVAIGLGAAAGHTLWLICFDTFIGDLRLEEGESDFAYALISSITSSALFGITLGALAAGFVYFTRNAQRPIKKHTHHKGAGPVADLDSWPHGPTEATRLLCGAVYWEPWFADRVVRNLLSSRVRAVATSPGVSTTLVLRHALTVYRLRMDLEVRLLLAFIATVLLVIISWWLLIAGLLGGAALLTHHWYTLRRRVHELFDPEEFAVGAGEPDPPPAWTAQRFREVEAAERGNVTVFSGFRPFVGYGAAEAGWSFSLPIRPSRDHVAKRDFRPFAADELTTRVRHRLSAIGDPDGIGDPLTVAVEERVFVDGTSLDERFLPDRTHVPDTSLDHDLVDEIVADPGDAARCYLVAHVPSWGGLVVASTFLRFSTNGHMLHAECERAVLRPIGSNLRIDEHGVEVVKPHEFVDKFLGSIGTAIGRLPAAPFALVRYALLGRVLGKQAAREQDQALDDQLFDYGTAFSVRESAAGGNFYNQFQRRDAEKGVKLVEQHVLEAVIEFLEERGVDTAELRSRQTTILNQGVIQTGGTSNVGALAVGDQAQASSTAEAR</sequence>
<feature type="transmembrane region" description="Helical" evidence="1">
    <location>
        <begin position="45"/>
        <end position="65"/>
    </location>
</feature>
<evidence type="ECO:0000313" key="2">
    <source>
        <dbReference type="EMBL" id="PPK70620.1"/>
    </source>
</evidence>
<dbReference type="OrthoDB" id="3078176at2"/>
<gene>
    <name evidence="2" type="ORF">CLV40_102537</name>
</gene>
<dbReference type="Proteomes" id="UP000239203">
    <property type="component" value="Unassembled WGS sequence"/>
</dbReference>
<proteinExistence type="predicted"/>